<evidence type="ECO:0000313" key="2">
    <source>
        <dbReference type="EMBL" id="POM22779.1"/>
    </source>
</evidence>
<name>A0A2P4UCK0_9ACTN</name>
<dbReference type="Pfam" id="PF02627">
    <property type="entry name" value="CMD"/>
    <property type="match status" value="1"/>
</dbReference>
<dbReference type="PANTHER" id="PTHR34846:SF5">
    <property type="entry name" value="CARBOXYMUCONOLACTONE DECARBOXYLASE-LIKE DOMAIN-CONTAINING PROTEIN"/>
    <property type="match status" value="1"/>
</dbReference>
<feature type="domain" description="Carboxymuconolactone decarboxylase-like" evidence="1">
    <location>
        <begin position="43"/>
        <end position="125"/>
    </location>
</feature>
<dbReference type="PANTHER" id="PTHR34846">
    <property type="entry name" value="4-CARBOXYMUCONOLACTONE DECARBOXYLASE FAMILY PROTEIN (AFU_ORTHOLOGUE AFUA_6G11590)"/>
    <property type="match status" value="1"/>
</dbReference>
<proteinExistence type="predicted"/>
<dbReference type="EMBL" id="MTBP01000004">
    <property type="protein sequence ID" value="POM22779.1"/>
    <property type="molecule type" value="Genomic_DNA"/>
</dbReference>
<dbReference type="SUPFAM" id="SSF69118">
    <property type="entry name" value="AhpD-like"/>
    <property type="match status" value="1"/>
</dbReference>
<evidence type="ECO:0000259" key="1">
    <source>
        <dbReference type="Pfam" id="PF02627"/>
    </source>
</evidence>
<dbReference type="Proteomes" id="UP000242367">
    <property type="component" value="Unassembled WGS sequence"/>
</dbReference>
<reference evidence="2 3" key="1">
    <citation type="journal article" date="2017" name="Chemistry">
        <title>Isolation, Biosynthesis and Chemical Modifications of Rubterolones A-F: Rare Tropolone Alkaloids from Actinomadura sp. 5-2.</title>
        <authorList>
            <person name="Guo H."/>
            <person name="Benndorf R."/>
            <person name="Leichnitz D."/>
            <person name="Klassen J.L."/>
            <person name="Vollmers J."/>
            <person name="Gorls H."/>
            <person name="Steinacker M."/>
            <person name="Weigel C."/>
            <person name="Dahse H.M."/>
            <person name="Kaster A.K."/>
            <person name="de Beer Z.W."/>
            <person name="Poulsen M."/>
            <person name="Beemelmanns C."/>
        </authorList>
    </citation>
    <scope>NUCLEOTIDE SEQUENCE [LARGE SCALE GENOMIC DNA]</scope>
    <source>
        <strain evidence="2 3">5-2</strain>
    </source>
</reference>
<evidence type="ECO:0000313" key="3">
    <source>
        <dbReference type="Proteomes" id="UP000242367"/>
    </source>
</evidence>
<keyword evidence="3" id="KW-1185">Reference proteome</keyword>
<dbReference type="Gene3D" id="1.20.1290.10">
    <property type="entry name" value="AhpD-like"/>
    <property type="match status" value="1"/>
</dbReference>
<comment type="caution">
    <text evidence="2">The sequence shown here is derived from an EMBL/GenBank/DDBJ whole genome shotgun (WGS) entry which is preliminary data.</text>
</comment>
<dbReference type="RefSeq" id="WP_103565468.1">
    <property type="nucleotide sequence ID" value="NZ_MTBP01000004.1"/>
</dbReference>
<dbReference type="InterPro" id="IPR029032">
    <property type="entry name" value="AhpD-like"/>
</dbReference>
<protein>
    <submittedName>
        <fullName evidence="2">Carboxymuconolactone decarboxylase family protein</fullName>
    </submittedName>
</protein>
<dbReference type="InterPro" id="IPR003779">
    <property type="entry name" value="CMD-like"/>
</dbReference>
<accession>A0A2P4UCK0</accession>
<dbReference type="GO" id="GO:0051920">
    <property type="term" value="F:peroxiredoxin activity"/>
    <property type="evidence" value="ECO:0007669"/>
    <property type="project" value="InterPro"/>
</dbReference>
<dbReference type="AlphaFoldDB" id="A0A2P4UCK0"/>
<gene>
    <name evidence="2" type="ORF">BTM25_49830</name>
</gene>
<sequence>MTPRVRPGRLAEIGPFTWLFARLSGRVAGTGPLNLFLTLGRRPRMFHTWLLFAGSLMPGGVLPRRESELVILRVAHLRSCRYEFDHHVRLARRAGVRAADVERLVAGPSAPGWTERERAVLAAVDDLHASRDLSDATWAALRRHLTEPECVELCMLAGHYEMLATVIGALRIEPDAPRGQVRRA</sequence>
<organism evidence="2 3">
    <name type="scientific">Actinomadura rubteroloni</name>
    <dbReference type="NCBI Taxonomy" id="1926885"/>
    <lineage>
        <taxon>Bacteria</taxon>
        <taxon>Bacillati</taxon>
        <taxon>Actinomycetota</taxon>
        <taxon>Actinomycetes</taxon>
        <taxon>Streptosporangiales</taxon>
        <taxon>Thermomonosporaceae</taxon>
        <taxon>Actinomadura</taxon>
    </lineage>
</organism>